<name>A0A4Y2NIH4_ARAVE</name>
<evidence type="ECO:0000313" key="2">
    <source>
        <dbReference type="Proteomes" id="UP000499080"/>
    </source>
</evidence>
<accession>A0A4Y2NIH4</accession>
<dbReference type="EMBL" id="BGPR01009290">
    <property type="protein sequence ID" value="GBN39111.1"/>
    <property type="molecule type" value="Genomic_DNA"/>
</dbReference>
<keyword evidence="2" id="KW-1185">Reference proteome</keyword>
<comment type="caution">
    <text evidence="1">The sequence shown here is derived from an EMBL/GenBank/DDBJ whole genome shotgun (WGS) entry which is preliminary data.</text>
</comment>
<reference evidence="1 2" key="1">
    <citation type="journal article" date="2019" name="Sci. Rep.">
        <title>Orb-weaving spider Araneus ventricosus genome elucidates the spidroin gene catalogue.</title>
        <authorList>
            <person name="Kono N."/>
            <person name="Nakamura H."/>
            <person name="Ohtoshi R."/>
            <person name="Moran D.A.P."/>
            <person name="Shinohara A."/>
            <person name="Yoshida Y."/>
            <person name="Fujiwara M."/>
            <person name="Mori M."/>
            <person name="Tomita M."/>
            <person name="Arakawa K."/>
        </authorList>
    </citation>
    <scope>NUCLEOTIDE SEQUENCE [LARGE SCALE GENOMIC DNA]</scope>
</reference>
<gene>
    <name evidence="1" type="ORF">AVEN_90895_1</name>
</gene>
<proteinExistence type="predicted"/>
<dbReference type="Proteomes" id="UP000499080">
    <property type="component" value="Unassembled WGS sequence"/>
</dbReference>
<sequence length="87" mass="9941">MVAKIVVKVKDIVYVSPQYLVKPVYMSLSNHKTNTAGKRHYRFATIFAETNDLHFCLSLILMVYVVQSNYAEGLCSFPEQILEVRIG</sequence>
<organism evidence="1 2">
    <name type="scientific">Araneus ventricosus</name>
    <name type="common">Orbweaver spider</name>
    <name type="synonym">Epeira ventricosa</name>
    <dbReference type="NCBI Taxonomy" id="182803"/>
    <lineage>
        <taxon>Eukaryota</taxon>
        <taxon>Metazoa</taxon>
        <taxon>Ecdysozoa</taxon>
        <taxon>Arthropoda</taxon>
        <taxon>Chelicerata</taxon>
        <taxon>Arachnida</taxon>
        <taxon>Araneae</taxon>
        <taxon>Araneomorphae</taxon>
        <taxon>Entelegynae</taxon>
        <taxon>Araneoidea</taxon>
        <taxon>Araneidae</taxon>
        <taxon>Araneus</taxon>
    </lineage>
</organism>
<evidence type="ECO:0000313" key="1">
    <source>
        <dbReference type="EMBL" id="GBN39111.1"/>
    </source>
</evidence>
<dbReference type="AlphaFoldDB" id="A0A4Y2NIH4"/>
<protein>
    <submittedName>
        <fullName evidence="1">Uncharacterized protein</fullName>
    </submittedName>
</protein>